<evidence type="ECO:0000259" key="8">
    <source>
        <dbReference type="PROSITE" id="PS50847"/>
    </source>
</evidence>
<feature type="compositionally biased region" description="Basic and acidic residues" evidence="6">
    <location>
        <begin position="872"/>
        <end position="881"/>
    </location>
</feature>
<dbReference type="NCBIfam" id="TIGR04226">
    <property type="entry name" value="RrgB_K2N_iso_D2"/>
    <property type="match status" value="7"/>
</dbReference>
<dbReference type="Gene3D" id="2.60.40.740">
    <property type="match status" value="7"/>
</dbReference>
<feature type="region of interest" description="Disordered" evidence="6">
    <location>
        <begin position="835"/>
        <end position="881"/>
    </location>
</feature>
<dbReference type="SUPFAM" id="SSF63829">
    <property type="entry name" value="Calcium-dependent phosphotriesterase"/>
    <property type="match status" value="1"/>
</dbReference>
<proteinExistence type="predicted"/>
<evidence type="ECO:0000256" key="6">
    <source>
        <dbReference type="SAM" id="MobiDB-lite"/>
    </source>
</evidence>
<feature type="region of interest" description="Disordered" evidence="6">
    <location>
        <begin position="488"/>
        <end position="509"/>
    </location>
</feature>
<feature type="compositionally biased region" description="Basic and acidic residues" evidence="6">
    <location>
        <begin position="849"/>
        <end position="864"/>
    </location>
</feature>
<accession>A0AAU7FKW8</accession>
<keyword evidence="3" id="KW-0964">Secreted</keyword>
<feature type="domain" description="Gram-positive cocci surface proteins LPxTG" evidence="8">
    <location>
        <begin position="1316"/>
        <end position="1350"/>
    </location>
</feature>
<feature type="compositionally biased region" description="Basic and acidic residues" evidence="6">
    <location>
        <begin position="584"/>
        <end position="593"/>
    </location>
</feature>
<organism evidence="9">
    <name type="scientific">Bacillus sp. BS1807G30</name>
    <dbReference type="NCBI Taxonomy" id="3153756"/>
    <lineage>
        <taxon>Bacteria</taxon>
        <taxon>Bacillati</taxon>
        <taxon>Bacillota</taxon>
        <taxon>Bacilli</taxon>
        <taxon>Bacillales</taxon>
        <taxon>Bacillaceae</taxon>
        <taxon>Bacillus</taxon>
    </lineage>
</organism>
<evidence type="ECO:0000313" key="9">
    <source>
        <dbReference type="EMBL" id="XBM04569.1"/>
    </source>
</evidence>
<feature type="compositionally biased region" description="Polar residues" evidence="6">
    <location>
        <begin position="1013"/>
        <end position="1024"/>
    </location>
</feature>
<feature type="compositionally biased region" description="Basic and acidic residues" evidence="6">
    <location>
        <begin position="705"/>
        <end position="720"/>
    </location>
</feature>
<keyword evidence="7" id="KW-0472">Membrane</keyword>
<name>A0AAU7FKW8_9BACI</name>
<dbReference type="SUPFAM" id="SSF49401">
    <property type="entry name" value="Bacterial adhesins"/>
    <property type="match status" value="7"/>
</dbReference>
<keyword evidence="4" id="KW-0732">Signal</keyword>
<feature type="transmembrane region" description="Helical" evidence="7">
    <location>
        <begin position="1323"/>
        <end position="1343"/>
    </location>
</feature>
<feature type="region of interest" description="Disordered" evidence="6">
    <location>
        <begin position="547"/>
        <end position="593"/>
    </location>
</feature>
<keyword evidence="5" id="KW-0572">Peptidoglycan-anchor</keyword>
<feature type="region of interest" description="Disordered" evidence="6">
    <location>
        <begin position="682"/>
        <end position="737"/>
    </location>
</feature>
<dbReference type="InterPro" id="IPR019931">
    <property type="entry name" value="LPXTG_anchor"/>
</dbReference>
<protein>
    <submittedName>
        <fullName evidence="9">Isopeptide-forming domain-containing fimbrial protein</fullName>
    </submittedName>
</protein>
<feature type="region of interest" description="Disordered" evidence="6">
    <location>
        <begin position="1117"/>
        <end position="1168"/>
    </location>
</feature>
<dbReference type="NCBIfam" id="TIGR01167">
    <property type="entry name" value="LPXTG_anchor"/>
    <property type="match status" value="1"/>
</dbReference>
<feature type="compositionally biased region" description="Basic and acidic residues" evidence="6">
    <location>
        <begin position="728"/>
        <end position="737"/>
    </location>
</feature>
<dbReference type="Pfam" id="PF01345">
    <property type="entry name" value="DUF11"/>
    <property type="match status" value="7"/>
</dbReference>
<reference evidence="9" key="1">
    <citation type="submission" date="2024-05" db="EMBL/GenBank/DDBJ databases">
        <authorList>
            <person name="Liu Z."/>
        </authorList>
    </citation>
    <scope>NUCLEOTIDE SEQUENCE</scope>
    <source>
        <strain evidence="9">BS1807G30</strain>
    </source>
</reference>
<feature type="compositionally biased region" description="Basic and acidic residues" evidence="6">
    <location>
        <begin position="424"/>
        <end position="435"/>
    </location>
</feature>
<feature type="region of interest" description="Disordered" evidence="6">
    <location>
        <begin position="402"/>
        <end position="435"/>
    </location>
</feature>
<dbReference type="PROSITE" id="PS50847">
    <property type="entry name" value="GRAM_POS_ANCHORING"/>
    <property type="match status" value="1"/>
</dbReference>
<evidence type="ECO:0000256" key="3">
    <source>
        <dbReference type="ARBA" id="ARBA00022525"/>
    </source>
</evidence>
<sequence length="1350" mass="145378">MNIIKRTSQLFLILVLIAGNLLTVSPPVTKAAGTVVVNNADSYMIGNGKLVLYQLDGQNPTNVKASVQVKGINSTVVNGVAVNDQENTVYATTTASGEPVLYKINATTGQAERVGVLGGRAPNAVVYNGKYIHSYEVGGEPYLATYDLATGQKTAKKIVGYDVGPGIGGDIGGDLVVDKDGYLWFASNTSGSIAQMNPETAEVIRVIPITNADGKPIEGGVRGISFLPNGQMLLQSGKDDSIGHSTLFTLDAKTLSTTYLGIAGDSLSYDLASRVKPEFDPYPPNLESEKSVALQKKAEGNTDEKNPEVGDTLLYTIRAKNTVQYGVLKNLTISDNLPSSLTYVSGSLKVDGTSVTDAKDQDKGDYTNGTVTGQIGDVKDTDWHTVTFEAKVAKGQAGKDIQNTANVEGDNTPPDKPTTNIEIYPRDPKLESEKSAVLQKKADGNTDEKHPEVGDTLLYTIQARNAVEDSVIEDLVISDKLPQGLSYVPNSLQVDGNPVTDTKDDDNGDMTDGTVTGTFGEVKDVKWHTVTFEVTVEKGQAGKDIQNTANVTTGNTPPDKPTTNIEIYPRDPKLTSEKSAVLQKKADGNTDEKHPEVGDTLLYTIKTKNTIEDSLVENLVISDELPEGLAYVPNSLEVDGQAVTDEKDQDNGDVTNRTVSGQFGDIKDTDWHTVTFEVTVEKGQSGKDIQNTASVTGDNTPPDDPTTKTEIYPRDPKLTSEKSAVLQKKAEGNKDEKHPEVGDTLLYTIKTKNTIEDSLVENLVISDQLPKGLKYVAGSLEIDGESVTDVKDDDSGDYTDGKVTGYFGNVKDTDWHTVTFEVTVEKGQAGQDIQNTAEVTGENTPPDDPTTKTEIYPRDPKLASEKTASIQKKAEGNTDEKTPQVGDTLLYTIKTKNLEEDSIVENLVISDKLPEGLEYVEGSLKVDDQAVTDAKDADNGDYTKGTVTGQFGDIKDTDWHTVTFEAKVAKGQAGKTIQNTAKVTGENTPPDEPTTETNIDPRDPKLESEKTSEISQKAEGNTNEKQVQVGDTLLYTIKTKNSVEDSIIKDLVIADQLPEGLEYVEGSLKVDGQAVTDAKDDDNGDYTKGTVTGQFGDIKDTDWHTVTFEAKVAKGQSGKSIQNTAKVTGENTPPDEPTTETNIDPRDPKLESEKTSEISQKAEGNTNEKQVQVGDTLLYTIKTKNSVEDSIIKDLVIADQLPEGLEYVEGSLKVDGQAVTDAKDDDNGDYTKGTVTGQFGDIKDTDWHTVTFEAKVTKGSEGKTIQNIAVVKGDNVDEPDKPENSTAVVPPPHVPGVPANPEQPSHSEPDTPGHHLPNTATEMYNLLLAGFALVLIGASLIVWKRRKRNG</sequence>
<evidence type="ECO:0000256" key="4">
    <source>
        <dbReference type="ARBA" id="ARBA00022729"/>
    </source>
</evidence>
<evidence type="ECO:0000256" key="1">
    <source>
        <dbReference type="ARBA" id="ARBA00004168"/>
    </source>
</evidence>
<dbReference type="InterPro" id="IPR001434">
    <property type="entry name" value="OmcB-like_DUF11"/>
</dbReference>
<feature type="compositionally biased region" description="Polar residues" evidence="6">
    <location>
        <begin position="1117"/>
        <end position="1126"/>
    </location>
</feature>
<dbReference type="PANTHER" id="PTHR34819">
    <property type="entry name" value="LARGE CYSTEINE-RICH PERIPLASMIC PROTEIN OMCB"/>
    <property type="match status" value="1"/>
</dbReference>
<dbReference type="EMBL" id="CP157353">
    <property type="protein sequence ID" value="XBM04569.1"/>
    <property type="molecule type" value="Genomic_DNA"/>
</dbReference>
<keyword evidence="7" id="KW-0812">Transmembrane</keyword>
<feature type="compositionally biased region" description="Basic and acidic residues" evidence="6">
    <location>
        <begin position="1143"/>
        <end position="1156"/>
    </location>
</feature>
<keyword evidence="2" id="KW-0134">Cell wall</keyword>
<dbReference type="PANTHER" id="PTHR34819:SF3">
    <property type="entry name" value="CELL SURFACE PROTEIN"/>
    <property type="match status" value="1"/>
</dbReference>
<feature type="region of interest" description="Disordered" evidence="6">
    <location>
        <begin position="1273"/>
        <end position="1318"/>
    </location>
</feature>
<dbReference type="Pfam" id="PF00746">
    <property type="entry name" value="Gram_pos_anchor"/>
    <property type="match status" value="1"/>
</dbReference>
<feature type="compositionally biased region" description="Basic and acidic residues" evidence="6">
    <location>
        <begin position="1274"/>
        <end position="1283"/>
    </location>
</feature>
<feature type="compositionally biased region" description="Polar residues" evidence="6">
    <location>
        <begin position="547"/>
        <end position="565"/>
    </location>
</feature>
<evidence type="ECO:0000256" key="2">
    <source>
        <dbReference type="ARBA" id="ARBA00022512"/>
    </source>
</evidence>
<dbReference type="InterPro" id="IPR026466">
    <property type="entry name" value="Fim_isopep_form_D2_dom"/>
</dbReference>
<dbReference type="InterPro" id="IPR047589">
    <property type="entry name" value="DUF11_rpt"/>
</dbReference>
<dbReference type="NCBIfam" id="TIGR01451">
    <property type="entry name" value="B_ant_repeat"/>
    <property type="match status" value="7"/>
</dbReference>
<dbReference type="RefSeq" id="WP_348936478.1">
    <property type="nucleotide sequence ID" value="NZ_CP157353.1"/>
</dbReference>
<feature type="region of interest" description="Disordered" evidence="6">
    <location>
        <begin position="975"/>
        <end position="1024"/>
    </location>
</feature>
<feature type="compositionally biased region" description="Basic and acidic residues" evidence="6">
    <location>
        <begin position="999"/>
        <end position="1012"/>
    </location>
</feature>
<dbReference type="InterPro" id="IPR051172">
    <property type="entry name" value="Chlamydia_OmcB"/>
</dbReference>
<feature type="compositionally biased region" description="Polar residues" evidence="6">
    <location>
        <begin position="1157"/>
        <end position="1168"/>
    </location>
</feature>
<evidence type="ECO:0000256" key="5">
    <source>
        <dbReference type="ARBA" id="ARBA00023088"/>
    </source>
</evidence>
<keyword evidence="7" id="KW-1133">Transmembrane helix</keyword>
<evidence type="ECO:0000256" key="7">
    <source>
        <dbReference type="SAM" id="Phobius"/>
    </source>
</evidence>
<comment type="subcellular location">
    <subcellularLocation>
        <location evidence="1">Secreted</location>
        <location evidence="1">Cell wall</location>
        <topology evidence="1">Peptidoglycan-anchor</topology>
    </subcellularLocation>
</comment>
<dbReference type="InterPro" id="IPR008966">
    <property type="entry name" value="Adhesion_dom_sf"/>
</dbReference>
<gene>
    <name evidence="9" type="ORF">ABG082_02015</name>
</gene>